<keyword evidence="1" id="KW-0805">Transcription regulation</keyword>
<dbReference type="PRINTS" id="PR00598">
    <property type="entry name" value="HTHMARR"/>
</dbReference>
<evidence type="ECO:0000256" key="2">
    <source>
        <dbReference type="ARBA" id="ARBA00023125"/>
    </source>
</evidence>
<gene>
    <name evidence="5" type="ORF">ABK905_11995</name>
</gene>
<name>A0AAU7QEQ3_9GAMM</name>
<feature type="domain" description="HTH marR-type" evidence="4">
    <location>
        <begin position="21"/>
        <end position="153"/>
    </location>
</feature>
<evidence type="ECO:0000256" key="1">
    <source>
        <dbReference type="ARBA" id="ARBA00023015"/>
    </source>
</evidence>
<dbReference type="EMBL" id="CP157947">
    <property type="protein sequence ID" value="XBS71573.1"/>
    <property type="molecule type" value="Genomic_DNA"/>
</dbReference>
<proteinExistence type="predicted"/>
<evidence type="ECO:0000256" key="3">
    <source>
        <dbReference type="ARBA" id="ARBA00023163"/>
    </source>
</evidence>
<evidence type="ECO:0000259" key="4">
    <source>
        <dbReference type="PROSITE" id="PS50995"/>
    </source>
</evidence>
<dbReference type="SUPFAM" id="SSF46785">
    <property type="entry name" value="Winged helix' DNA-binding domain"/>
    <property type="match status" value="1"/>
</dbReference>
<dbReference type="GO" id="GO:0003677">
    <property type="term" value="F:DNA binding"/>
    <property type="evidence" value="ECO:0007669"/>
    <property type="project" value="UniProtKB-KW"/>
</dbReference>
<reference evidence="5" key="1">
    <citation type="submission" date="2024-06" db="EMBL/GenBank/DDBJ databases">
        <authorList>
            <person name="Coelho C."/>
            <person name="Bento M."/>
            <person name="Garcia E."/>
            <person name="Camelo A."/>
            <person name="Brandao I."/>
            <person name="Espirito Santo C."/>
            <person name="Trovao J."/>
            <person name="Verissimo A."/>
            <person name="Costa J."/>
            <person name="Tiago I."/>
        </authorList>
    </citation>
    <scope>NUCLEOTIDE SEQUENCE</scope>
    <source>
        <strain evidence="5">KWT182</strain>
    </source>
</reference>
<protein>
    <submittedName>
        <fullName evidence="5">MarR family transcriptional regulator</fullName>
    </submittedName>
</protein>
<organism evidence="5">
    <name type="scientific">Acerihabitans sp. KWT182</name>
    <dbReference type="NCBI Taxonomy" id="3157919"/>
    <lineage>
        <taxon>Bacteria</taxon>
        <taxon>Pseudomonadati</taxon>
        <taxon>Pseudomonadota</taxon>
        <taxon>Gammaproteobacteria</taxon>
        <taxon>Enterobacterales</taxon>
        <taxon>Pectobacteriaceae</taxon>
        <taxon>Acerihabitans</taxon>
    </lineage>
</organism>
<dbReference type="PANTHER" id="PTHR42756:SF1">
    <property type="entry name" value="TRANSCRIPTIONAL REPRESSOR OF EMRAB OPERON"/>
    <property type="match status" value="1"/>
</dbReference>
<dbReference type="Pfam" id="PF12802">
    <property type="entry name" value="MarR_2"/>
    <property type="match status" value="1"/>
</dbReference>
<keyword evidence="3" id="KW-0804">Transcription</keyword>
<evidence type="ECO:0000313" key="5">
    <source>
        <dbReference type="EMBL" id="XBS71573.1"/>
    </source>
</evidence>
<dbReference type="InterPro" id="IPR036390">
    <property type="entry name" value="WH_DNA-bd_sf"/>
</dbReference>
<sequence length="163" mass="18815">MLELIYPCLYRRIRCLPPSPQRRFANLIAQTARQWRRVIDRKLQPFGLTEATWVPLLHLARAEKPMLQKDLAEAIYLDASSVVRLLDNLQNQGFIERREGVDRRAKEIHLTSRGLERVMQVEGMALQVRNQVLSAVKDEELEVMNGMLEQVLASLALVEKEPS</sequence>
<dbReference type="GO" id="GO:0003700">
    <property type="term" value="F:DNA-binding transcription factor activity"/>
    <property type="evidence" value="ECO:0007669"/>
    <property type="project" value="InterPro"/>
</dbReference>
<dbReference type="InterPro" id="IPR000835">
    <property type="entry name" value="HTH_MarR-typ"/>
</dbReference>
<keyword evidence="2" id="KW-0238">DNA-binding</keyword>
<dbReference type="SMART" id="SM00347">
    <property type="entry name" value="HTH_MARR"/>
    <property type="match status" value="1"/>
</dbReference>
<dbReference type="PANTHER" id="PTHR42756">
    <property type="entry name" value="TRANSCRIPTIONAL REGULATOR, MARR"/>
    <property type="match status" value="1"/>
</dbReference>
<dbReference type="InterPro" id="IPR036388">
    <property type="entry name" value="WH-like_DNA-bd_sf"/>
</dbReference>
<dbReference type="PROSITE" id="PS50995">
    <property type="entry name" value="HTH_MARR_2"/>
    <property type="match status" value="1"/>
</dbReference>
<accession>A0AAU7QEQ3</accession>
<dbReference type="Gene3D" id="1.10.10.10">
    <property type="entry name" value="Winged helix-like DNA-binding domain superfamily/Winged helix DNA-binding domain"/>
    <property type="match status" value="1"/>
</dbReference>
<dbReference type="AlphaFoldDB" id="A0AAU7QEQ3"/>